<gene>
    <name evidence="2" type="ORF">GGR31_000839</name>
</gene>
<dbReference type="PROSITE" id="PS51409">
    <property type="entry name" value="ARGINASE_2"/>
    <property type="match status" value="1"/>
</dbReference>
<dbReference type="InterPro" id="IPR023696">
    <property type="entry name" value="Ureohydrolase_dom_sf"/>
</dbReference>
<evidence type="ECO:0000256" key="1">
    <source>
        <dbReference type="PROSITE-ProRule" id="PRU00742"/>
    </source>
</evidence>
<sequence>MAFEFLEPVSEEILEEILNFPQTSLGNNIAIHSEENGIPDLEGVKIVLFGVKESRRDVNGAVESFNFSSVRKTFYQLYPGNWQTKIADLGDINPGASVEDTYFAIKTLLAELLSKQIIPIILGGSQDLVYAQYRGYDNFGKMVNLVNVDACFDLGDAEKEITGKSYVGKMVVNQPYNLFNYANVGYQTYFNSQEEIALLDKLYFESYRLGEITSDIATVEPVMRDADFVSIDVHSIENLETRSNTAFFSPNGFNTREICALSRYAGISDKVTSFGLYNIQNLELSKNNSMLLSQILWYFVEGVNFRKNENNISSKNEFLQYKVPVHDEVLVFYKSERSGRWWIEIPYSSNFNNKLKKNTLLPCTYQDYLEACNQNIPERWYKARRKNEL</sequence>
<evidence type="ECO:0000313" key="2">
    <source>
        <dbReference type="EMBL" id="MDR6300223.1"/>
    </source>
</evidence>
<keyword evidence="3" id="KW-1185">Reference proteome</keyword>
<dbReference type="InterPro" id="IPR006035">
    <property type="entry name" value="Ureohydrolase"/>
</dbReference>
<comment type="caution">
    <text evidence="2">The sequence shown here is derived from an EMBL/GenBank/DDBJ whole genome shotgun (WGS) entry which is preliminary data.</text>
</comment>
<comment type="similarity">
    <text evidence="1">Belongs to the arginase family.</text>
</comment>
<evidence type="ECO:0008006" key="4">
    <source>
        <dbReference type="Google" id="ProtNLM"/>
    </source>
</evidence>
<dbReference type="Pfam" id="PF00491">
    <property type="entry name" value="Arginase"/>
    <property type="match status" value="1"/>
</dbReference>
<accession>A0ABU1K6L1</accession>
<dbReference type="Proteomes" id="UP001257659">
    <property type="component" value="Unassembled WGS sequence"/>
</dbReference>
<dbReference type="CDD" id="cd09988">
    <property type="entry name" value="Formimidoylglutamase"/>
    <property type="match status" value="1"/>
</dbReference>
<name>A0ABU1K6L1_9FLAO</name>
<dbReference type="SUPFAM" id="SSF52768">
    <property type="entry name" value="Arginase/deacetylase"/>
    <property type="match status" value="1"/>
</dbReference>
<reference evidence="2 3" key="1">
    <citation type="submission" date="2023-07" db="EMBL/GenBank/DDBJ databases">
        <title>Genomic Encyclopedia of Type Strains, Phase IV (KMG-IV): sequencing the most valuable type-strain genomes for metagenomic binning, comparative biology and taxonomic classification.</title>
        <authorList>
            <person name="Goeker M."/>
        </authorList>
    </citation>
    <scope>NUCLEOTIDE SEQUENCE [LARGE SCALE GENOMIC DNA]</scope>
    <source>
        <strain evidence="2 3">DSM 102814</strain>
    </source>
</reference>
<proteinExistence type="inferred from homology"/>
<dbReference type="RefSeq" id="WP_309727125.1">
    <property type="nucleotide sequence ID" value="NZ_JAVDQA010000001.1"/>
</dbReference>
<protein>
    <recommendedName>
        <fullName evidence="4">Arginase family enzyme</fullName>
    </recommendedName>
</protein>
<dbReference type="Gene3D" id="3.40.800.10">
    <property type="entry name" value="Ureohydrolase domain"/>
    <property type="match status" value="1"/>
</dbReference>
<organism evidence="2 3">
    <name type="scientific">Mesonia maritima</name>
    <dbReference type="NCBI Taxonomy" id="1793873"/>
    <lineage>
        <taxon>Bacteria</taxon>
        <taxon>Pseudomonadati</taxon>
        <taxon>Bacteroidota</taxon>
        <taxon>Flavobacteriia</taxon>
        <taxon>Flavobacteriales</taxon>
        <taxon>Flavobacteriaceae</taxon>
        <taxon>Mesonia</taxon>
    </lineage>
</organism>
<evidence type="ECO:0000313" key="3">
    <source>
        <dbReference type="Proteomes" id="UP001257659"/>
    </source>
</evidence>
<dbReference type="EMBL" id="JAVDQA010000001">
    <property type="protein sequence ID" value="MDR6300223.1"/>
    <property type="molecule type" value="Genomic_DNA"/>
</dbReference>